<keyword evidence="11 13" id="KW-0234">DNA repair</keyword>
<keyword evidence="10 13" id="KW-0233">DNA recombination</keyword>
<keyword evidence="5 13" id="KW-0479">Metal-binding</keyword>
<organism evidence="16 17">
    <name type="scientific">Leptotrombidium deliense</name>
    <dbReference type="NCBI Taxonomy" id="299467"/>
    <lineage>
        <taxon>Eukaryota</taxon>
        <taxon>Metazoa</taxon>
        <taxon>Ecdysozoa</taxon>
        <taxon>Arthropoda</taxon>
        <taxon>Chelicerata</taxon>
        <taxon>Arachnida</taxon>
        <taxon>Acari</taxon>
        <taxon>Acariformes</taxon>
        <taxon>Trombidiformes</taxon>
        <taxon>Prostigmata</taxon>
        <taxon>Anystina</taxon>
        <taxon>Parasitengona</taxon>
        <taxon>Trombiculoidea</taxon>
        <taxon>Trombiculidae</taxon>
        <taxon>Leptotrombidium</taxon>
    </lineage>
</organism>
<dbReference type="InterPro" id="IPR027421">
    <property type="entry name" value="DNA_pol_lamdba_lyase_dom_sf"/>
</dbReference>
<keyword evidence="9 13" id="KW-0460">Magnesium</keyword>
<evidence type="ECO:0000256" key="13">
    <source>
        <dbReference type="RuleBase" id="RU369042"/>
    </source>
</evidence>
<dbReference type="GO" id="GO:0005634">
    <property type="term" value="C:nucleus"/>
    <property type="evidence" value="ECO:0007669"/>
    <property type="project" value="UniProtKB-SubCell"/>
</dbReference>
<dbReference type="FunFam" id="1.10.10.10:FF:000307">
    <property type="entry name" value="Crossover junction endonuclease MUS81"/>
    <property type="match status" value="1"/>
</dbReference>
<dbReference type="Gene3D" id="3.40.50.10130">
    <property type="match status" value="1"/>
</dbReference>
<evidence type="ECO:0000256" key="5">
    <source>
        <dbReference type="ARBA" id="ARBA00022723"/>
    </source>
</evidence>
<dbReference type="FunFam" id="3.40.50.10130:FF:000003">
    <property type="entry name" value="Crossover junction endonuclease MUS81"/>
    <property type="match status" value="1"/>
</dbReference>
<feature type="compositionally biased region" description="Polar residues" evidence="14">
    <location>
        <begin position="104"/>
        <end position="114"/>
    </location>
</feature>
<dbReference type="InterPro" id="IPR036388">
    <property type="entry name" value="WH-like_DNA-bd_sf"/>
</dbReference>
<dbReference type="PANTHER" id="PTHR13451">
    <property type="entry name" value="CLASS II CROSSOVER JUNCTION ENDONUCLEASE MUS81"/>
    <property type="match status" value="1"/>
</dbReference>
<sequence>MESNKSSNNEFRDKVLKFLNKNREANKGSKMEFVFGKSLKSLKESTNPISTVEDLLAIKHFGPKLCQKIAQDLQYDFSGTLDIDTRSSQQSNSSAGVKQKRNSKAVNPSGSTGESPLRKKRTYCPKPNSGGYAILRALFEAQREGHSSLAKNELLLKAQKYSHESMTKAKSGSYYTAWSSMTTLIKHGLVEAERHRFATYSLTDEGTNIVQRIRNYETHTLPSIDEAVDSNLLSAESNSANQIDNAHNSQSSTERVIMFPNTFDIIFIIDSREQHSGVPNAYKKTALLSQLQKEGVVCEMKALAVGDFAWIARLKSNSLSRYVGTDLILDFVIERKRIDDLAKSIIDDRWKEQKFRLKQSGVRKPIYLIEEFNSNSRKFCSVPFERMETAVVNSEVYDQVEFVYTKNHGTTLSYLVTMTKALNRMYSSKTLYSCTKEEIANNCVSENHFMTFCEFERVSTKITNFTVGEMFVKHLLQFRGISVSKAKTITEHYPTLSRLLDAYEICESDNERKELLSSIVCGERKIGSVVSNRLFHGLQTIVENYSQLSVKCD</sequence>
<dbReference type="Gene3D" id="1.10.150.110">
    <property type="entry name" value="DNA polymerase beta, N-terminal domain-like"/>
    <property type="match status" value="1"/>
</dbReference>
<dbReference type="Gene3D" id="1.10.10.10">
    <property type="entry name" value="Winged helix-like DNA-binding domain superfamily/Winged helix DNA-binding domain"/>
    <property type="match status" value="1"/>
</dbReference>
<evidence type="ECO:0000256" key="3">
    <source>
        <dbReference type="ARBA" id="ARBA00010015"/>
    </source>
</evidence>
<evidence type="ECO:0000259" key="15">
    <source>
        <dbReference type="SMART" id="SM00891"/>
    </source>
</evidence>
<dbReference type="AlphaFoldDB" id="A0A443SL89"/>
<dbReference type="InterPro" id="IPR047416">
    <property type="entry name" value="XPF_nuclease_Mus81"/>
</dbReference>
<dbReference type="Pfam" id="PF21136">
    <property type="entry name" value="WHD_MUS81"/>
    <property type="match status" value="1"/>
</dbReference>
<dbReference type="InterPro" id="IPR047417">
    <property type="entry name" value="WHD_MUS81"/>
</dbReference>
<dbReference type="OrthoDB" id="5963188at2759"/>
<dbReference type="InterPro" id="IPR011335">
    <property type="entry name" value="Restrct_endonuc-II-like"/>
</dbReference>
<dbReference type="GO" id="GO:0048257">
    <property type="term" value="F:3'-flap endonuclease activity"/>
    <property type="evidence" value="ECO:0007669"/>
    <property type="project" value="TreeGrafter"/>
</dbReference>
<evidence type="ECO:0000256" key="9">
    <source>
        <dbReference type="ARBA" id="ARBA00022842"/>
    </source>
</evidence>
<dbReference type="InterPro" id="IPR042530">
    <property type="entry name" value="EME1/EME2_C"/>
</dbReference>
<dbReference type="EC" id="3.1.22.-" evidence="13"/>
<feature type="region of interest" description="Disordered" evidence="14">
    <location>
        <begin position="85"/>
        <end position="125"/>
    </location>
</feature>
<keyword evidence="17" id="KW-1185">Reference proteome</keyword>
<dbReference type="GO" id="GO:0003677">
    <property type="term" value="F:DNA binding"/>
    <property type="evidence" value="ECO:0007669"/>
    <property type="project" value="UniProtKB-UniRule"/>
</dbReference>
<dbReference type="STRING" id="299467.A0A443SL89"/>
<dbReference type="PANTHER" id="PTHR13451:SF0">
    <property type="entry name" value="CROSSOVER JUNCTION ENDONUCLEASE MUS81"/>
    <property type="match status" value="1"/>
</dbReference>
<comment type="caution">
    <text evidence="16">The sequence shown here is derived from an EMBL/GenBank/DDBJ whole genome shotgun (WGS) entry which is preliminary data.</text>
</comment>
<name>A0A443SL89_9ACAR</name>
<dbReference type="SMART" id="SM00891">
    <property type="entry name" value="ERCC4"/>
    <property type="match status" value="1"/>
</dbReference>
<evidence type="ECO:0000256" key="4">
    <source>
        <dbReference type="ARBA" id="ARBA00022722"/>
    </source>
</evidence>
<dbReference type="GO" id="GO:0048476">
    <property type="term" value="C:Holliday junction resolvase complex"/>
    <property type="evidence" value="ECO:0007669"/>
    <property type="project" value="UniProtKB-UniRule"/>
</dbReference>
<feature type="domain" description="ERCC4" evidence="15">
    <location>
        <begin position="266"/>
        <end position="373"/>
    </location>
</feature>
<evidence type="ECO:0000256" key="2">
    <source>
        <dbReference type="ARBA" id="ARBA00004123"/>
    </source>
</evidence>
<evidence type="ECO:0000313" key="16">
    <source>
        <dbReference type="EMBL" id="RWS28269.1"/>
    </source>
</evidence>
<evidence type="ECO:0000256" key="11">
    <source>
        <dbReference type="ARBA" id="ARBA00023204"/>
    </source>
</evidence>
<dbReference type="Proteomes" id="UP000288716">
    <property type="component" value="Unassembled WGS sequence"/>
</dbReference>
<dbReference type="GO" id="GO:0000712">
    <property type="term" value="P:resolution of meiotic recombination intermediates"/>
    <property type="evidence" value="ECO:0007669"/>
    <property type="project" value="TreeGrafter"/>
</dbReference>
<dbReference type="Gene3D" id="1.10.150.670">
    <property type="entry name" value="Crossover junction endonuclease EME1, DNA-binding domain"/>
    <property type="match status" value="1"/>
</dbReference>
<dbReference type="GO" id="GO:0008821">
    <property type="term" value="F:crossover junction DNA endonuclease activity"/>
    <property type="evidence" value="ECO:0007669"/>
    <property type="project" value="UniProtKB-UniRule"/>
</dbReference>
<dbReference type="SUPFAM" id="SSF52980">
    <property type="entry name" value="Restriction endonuclease-like"/>
    <property type="match status" value="1"/>
</dbReference>
<protein>
    <recommendedName>
        <fullName evidence="13">Crossover junction endonuclease MUS81</fullName>
        <ecNumber evidence="13">3.1.22.-</ecNumber>
    </recommendedName>
</protein>
<dbReference type="EMBL" id="NCKV01001478">
    <property type="protein sequence ID" value="RWS28269.1"/>
    <property type="molecule type" value="Genomic_DNA"/>
</dbReference>
<dbReference type="GO" id="GO:0006308">
    <property type="term" value="P:DNA catabolic process"/>
    <property type="evidence" value="ECO:0007669"/>
    <property type="project" value="UniProtKB-UniRule"/>
</dbReference>
<comment type="cofactor">
    <cofactor evidence="1 13">
        <name>Mg(2+)</name>
        <dbReference type="ChEBI" id="CHEBI:18420"/>
    </cofactor>
</comment>
<keyword evidence="4 13" id="KW-0540">Nuclease</keyword>
<keyword evidence="7 13" id="KW-0227">DNA damage</keyword>
<dbReference type="SUPFAM" id="SSF47802">
    <property type="entry name" value="DNA polymerase beta, N-terminal domain-like"/>
    <property type="match status" value="1"/>
</dbReference>
<reference evidence="16 17" key="1">
    <citation type="journal article" date="2018" name="Gigascience">
        <title>Genomes of trombidid mites reveal novel predicted allergens and laterally-transferred genes associated with secondary metabolism.</title>
        <authorList>
            <person name="Dong X."/>
            <person name="Chaisiri K."/>
            <person name="Xia D."/>
            <person name="Armstrong S.D."/>
            <person name="Fang Y."/>
            <person name="Donnelly M.J."/>
            <person name="Kadowaki T."/>
            <person name="McGarry J.W."/>
            <person name="Darby A.C."/>
            <person name="Makepeace B.L."/>
        </authorList>
    </citation>
    <scope>NUCLEOTIDE SEQUENCE [LARGE SCALE GENOMIC DNA]</scope>
    <source>
        <strain evidence="16">UoL-UT</strain>
    </source>
</reference>
<evidence type="ECO:0000256" key="6">
    <source>
        <dbReference type="ARBA" id="ARBA00022759"/>
    </source>
</evidence>
<evidence type="ECO:0000313" key="17">
    <source>
        <dbReference type="Proteomes" id="UP000288716"/>
    </source>
</evidence>
<dbReference type="GO" id="GO:0046872">
    <property type="term" value="F:metal ion binding"/>
    <property type="evidence" value="ECO:0007669"/>
    <property type="project" value="UniProtKB-UniRule"/>
</dbReference>
<comment type="subcellular location">
    <subcellularLocation>
        <location evidence="2 13">Nucleus</location>
    </subcellularLocation>
</comment>
<comment type="subunit">
    <text evidence="13">Interacts with EME1.</text>
</comment>
<comment type="function">
    <text evidence="13">Interacts with EME1 to form a DNA structure-specific endonuclease with substrate preference for branched DNA structures with a 5'-end at the branch nick. Typical substrates include 3'-flap structures, D-loops, replication forks and nicked Holliday junctions. May be required in mitosis for the processing of stalled or collapsed replication fork intermediates. May be required in meiosis for the repair of meiosis-specific double strand breaks subsequent to single-end invasion (SEI).</text>
</comment>
<gene>
    <name evidence="16" type="ORF">B4U80_01409</name>
</gene>
<dbReference type="CDD" id="cd20074">
    <property type="entry name" value="XPF_nuclease_Mus81"/>
    <property type="match status" value="1"/>
</dbReference>
<feature type="compositionally biased region" description="Polar residues" evidence="14">
    <location>
        <begin position="86"/>
        <end position="96"/>
    </location>
</feature>
<evidence type="ECO:0000256" key="14">
    <source>
        <dbReference type="SAM" id="MobiDB-lite"/>
    </source>
</evidence>
<dbReference type="Pfam" id="PF02732">
    <property type="entry name" value="ERCC4"/>
    <property type="match status" value="1"/>
</dbReference>
<dbReference type="Pfam" id="PF21292">
    <property type="entry name" value="EME1-MUS81_C"/>
    <property type="match status" value="1"/>
</dbReference>
<comment type="similarity">
    <text evidence="3 13">Belongs to the XPF family.</text>
</comment>
<evidence type="ECO:0000256" key="7">
    <source>
        <dbReference type="ARBA" id="ARBA00022763"/>
    </source>
</evidence>
<evidence type="ECO:0000256" key="8">
    <source>
        <dbReference type="ARBA" id="ARBA00022801"/>
    </source>
</evidence>
<proteinExistence type="inferred from homology"/>
<evidence type="ECO:0000256" key="10">
    <source>
        <dbReference type="ARBA" id="ARBA00023172"/>
    </source>
</evidence>
<keyword evidence="8 13" id="KW-0378">Hydrolase</keyword>
<evidence type="ECO:0000256" key="1">
    <source>
        <dbReference type="ARBA" id="ARBA00001946"/>
    </source>
</evidence>
<dbReference type="GO" id="GO:0000727">
    <property type="term" value="P:double-strand break repair via break-induced replication"/>
    <property type="evidence" value="ECO:0007669"/>
    <property type="project" value="UniProtKB-UniRule"/>
</dbReference>
<keyword evidence="12 13" id="KW-0539">Nucleus</keyword>
<dbReference type="InterPro" id="IPR033309">
    <property type="entry name" value="Mus81"/>
</dbReference>
<dbReference type="GO" id="GO:0031573">
    <property type="term" value="P:mitotic intra-S DNA damage checkpoint signaling"/>
    <property type="evidence" value="ECO:0007669"/>
    <property type="project" value="TreeGrafter"/>
</dbReference>
<dbReference type="CDD" id="cd21036">
    <property type="entry name" value="WH_MUS81"/>
    <property type="match status" value="1"/>
</dbReference>
<dbReference type="InterPro" id="IPR006166">
    <property type="entry name" value="ERCC4_domain"/>
</dbReference>
<accession>A0A443SL89</accession>
<keyword evidence="6 13" id="KW-0255">Endonuclease</keyword>
<evidence type="ECO:0000256" key="12">
    <source>
        <dbReference type="ARBA" id="ARBA00023242"/>
    </source>
</evidence>
<dbReference type="VEuPathDB" id="VectorBase:LDEU003772"/>